<evidence type="ECO:0000256" key="1">
    <source>
        <dbReference type="ARBA" id="ARBA00004123"/>
    </source>
</evidence>
<accession>A0A438D688</accession>
<comment type="similarity">
    <text evidence="2">Belongs to the SNF2/RAD54 helicase family.</text>
</comment>
<feature type="domain" description="SNF2 N-terminal" evidence="8">
    <location>
        <begin position="12"/>
        <end position="132"/>
    </location>
</feature>
<keyword evidence="6" id="KW-0238">DNA-binding</keyword>
<dbReference type="Gene3D" id="3.40.50.10810">
    <property type="entry name" value="Tandem AAA-ATPase domain"/>
    <property type="match status" value="1"/>
</dbReference>
<dbReference type="PANTHER" id="PTHR45797:SF1">
    <property type="entry name" value="HELICASE ARIP4"/>
    <property type="match status" value="1"/>
</dbReference>
<dbReference type="AlphaFoldDB" id="A0A438D688"/>
<name>A0A438D688_VITVI</name>
<sequence length="484" mass="55500">MKEPVTKDGPDILVCDEAHMIKNTRADTTQALKQVKCQRRIALTGSPLQNNLMEYYCMVDFVREGFLGSSHEFRNRFQNPIENGQHMNSTSDDVKIMNQRSHILYEQLKGFVQRMDMSVVKNDLPPKTVFVMAIWNHPGILQLTKEEKDYARREDGVENFLADDSSSDDNIDYNTVLGGFFQSSKGLKLGTLLSPYLFVVAMEAQSLSRSNGSFMLVAHVVWSLFGLKVNLEKSKLIPLGSVDQVEELILVPGFKVGTLPFTYLGCLWELLLDLWQYVMGWKRSFVKRLLLWKYSSSLKGKVKLRSEKIQWDFLWEGGGLVKNIHLVKWSAVCFEKNKANVERKRVGGGLVKLDMAMELDFGIHYEGTKHFLGNRYVFMLLAEKVRNKNEIQQGKVDSGLYQKGWWNDLLHENNYKEVDYSGKMVLLLDILTMCADVGDKALVFSQSLSTLDLIEYYLSKLSRQGKKGKCWKQGKDWYSKADPD</sequence>
<dbReference type="InterPro" id="IPR000330">
    <property type="entry name" value="SNF2_N"/>
</dbReference>
<organism evidence="9 10">
    <name type="scientific">Vitis vinifera</name>
    <name type="common">Grape</name>
    <dbReference type="NCBI Taxonomy" id="29760"/>
    <lineage>
        <taxon>Eukaryota</taxon>
        <taxon>Viridiplantae</taxon>
        <taxon>Streptophyta</taxon>
        <taxon>Embryophyta</taxon>
        <taxon>Tracheophyta</taxon>
        <taxon>Spermatophyta</taxon>
        <taxon>Magnoliopsida</taxon>
        <taxon>eudicotyledons</taxon>
        <taxon>Gunneridae</taxon>
        <taxon>Pentapetalae</taxon>
        <taxon>rosids</taxon>
        <taxon>Vitales</taxon>
        <taxon>Vitaceae</taxon>
        <taxon>Viteae</taxon>
        <taxon>Vitis</taxon>
    </lineage>
</organism>
<evidence type="ECO:0000256" key="6">
    <source>
        <dbReference type="ARBA" id="ARBA00023125"/>
    </source>
</evidence>
<comment type="subcellular location">
    <subcellularLocation>
        <location evidence="1">Nucleus</location>
    </subcellularLocation>
</comment>
<dbReference type="PANTHER" id="PTHR45797">
    <property type="entry name" value="RAD54-LIKE"/>
    <property type="match status" value="1"/>
</dbReference>
<comment type="caution">
    <text evidence="9">The sequence shown here is derived from an EMBL/GenBank/DDBJ whole genome shotgun (WGS) entry which is preliminary data.</text>
</comment>
<evidence type="ECO:0000256" key="3">
    <source>
        <dbReference type="ARBA" id="ARBA00022741"/>
    </source>
</evidence>
<dbReference type="SUPFAM" id="SSF52540">
    <property type="entry name" value="P-loop containing nucleoside triphosphate hydrolases"/>
    <property type="match status" value="1"/>
</dbReference>
<dbReference type="InterPro" id="IPR038718">
    <property type="entry name" value="SNF2-like_sf"/>
</dbReference>
<evidence type="ECO:0000259" key="8">
    <source>
        <dbReference type="Pfam" id="PF00176"/>
    </source>
</evidence>
<dbReference type="Pfam" id="PF00176">
    <property type="entry name" value="SNF2-rel_dom"/>
    <property type="match status" value="1"/>
</dbReference>
<dbReference type="GO" id="GO:0003677">
    <property type="term" value="F:DNA binding"/>
    <property type="evidence" value="ECO:0007669"/>
    <property type="project" value="UniProtKB-KW"/>
</dbReference>
<protein>
    <submittedName>
        <fullName evidence="9">Protein chromatin remodeling 20</fullName>
    </submittedName>
</protein>
<dbReference type="GO" id="GO:0005524">
    <property type="term" value="F:ATP binding"/>
    <property type="evidence" value="ECO:0007669"/>
    <property type="project" value="UniProtKB-KW"/>
</dbReference>
<evidence type="ECO:0000256" key="4">
    <source>
        <dbReference type="ARBA" id="ARBA00022806"/>
    </source>
</evidence>
<reference evidence="9 10" key="1">
    <citation type="journal article" date="2018" name="PLoS Genet.">
        <title>Population sequencing reveals clonal diversity and ancestral inbreeding in the grapevine cultivar Chardonnay.</title>
        <authorList>
            <person name="Roach M.J."/>
            <person name="Johnson D.L."/>
            <person name="Bohlmann J."/>
            <person name="van Vuuren H.J."/>
            <person name="Jones S.J."/>
            <person name="Pretorius I.S."/>
            <person name="Schmidt S.A."/>
            <person name="Borneman A.R."/>
        </authorList>
    </citation>
    <scope>NUCLEOTIDE SEQUENCE [LARGE SCALE GENOMIC DNA]</scope>
    <source>
        <strain evidence="10">cv. Chardonnay</strain>
        <tissue evidence="9">Leaf</tissue>
    </source>
</reference>
<dbReference type="Proteomes" id="UP000288805">
    <property type="component" value="Unassembled WGS sequence"/>
</dbReference>
<keyword evidence="5" id="KW-0067">ATP-binding</keyword>
<dbReference type="EMBL" id="QGNW01001776">
    <property type="protein sequence ID" value="RVW30979.1"/>
    <property type="molecule type" value="Genomic_DNA"/>
</dbReference>
<dbReference type="InterPro" id="IPR027417">
    <property type="entry name" value="P-loop_NTPase"/>
</dbReference>
<dbReference type="InterPro" id="IPR044574">
    <property type="entry name" value="ARIP4-like"/>
</dbReference>
<evidence type="ECO:0000313" key="10">
    <source>
        <dbReference type="Proteomes" id="UP000288805"/>
    </source>
</evidence>
<evidence type="ECO:0000256" key="5">
    <source>
        <dbReference type="ARBA" id="ARBA00022840"/>
    </source>
</evidence>
<evidence type="ECO:0000313" key="9">
    <source>
        <dbReference type="EMBL" id="RVW30979.1"/>
    </source>
</evidence>
<evidence type="ECO:0000256" key="2">
    <source>
        <dbReference type="ARBA" id="ARBA00007025"/>
    </source>
</evidence>
<dbReference type="Gene3D" id="3.40.50.300">
    <property type="entry name" value="P-loop containing nucleotide triphosphate hydrolases"/>
    <property type="match status" value="1"/>
</dbReference>
<keyword evidence="4" id="KW-0347">Helicase</keyword>
<gene>
    <name evidence="9" type="primary">ATRX_4</name>
    <name evidence="9" type="ORF">CK203_098715</name>
</gene>
<keyword evidence="3" id="KW-0547">Nucleotide-binding</keyword>
<evidence type="ECO:0000256" key="7">
    <source>
        <dbReference type="ARBA" id="ARBA00023242"/>
    </source>
</evidence>
<keyword evidence="7" id="KW-0539">Nucleus</keyword>
<keyword evidence="4" id="KW-0378">Hydrolase</keyword>
<proteinExistence type="inferred from homology"/>
<dbReference type="GO" id="GO:0004386">
    <property type="term" value="F:helicase activity"/>
    <property type="evidence" value="ECO:0007669"/>
    <property type="project" value="UniProtKB-KW"/>
</dbReference>
<dbReference type="GO" id="GO:0016887">
    <property type="term" value="F:ATP hydrolysis activity"/>
    <property type="evidence" value="ECO:0007669"/>
    <property type="project" value="InterPro"/>
</dbReference>
<dbReference type="GO" id="GO:0005634">
    <property type="term" value="C:nucleus"/>
    <property type="evidence" value="ECO:0007669"/>
    <property type="project" value="UniProtKB-SubCell"/>
</dbReference>